<dbReference type="InterPro" id="IPR002048">
    <property type="entry name" value="EF_hand_dom"/>
</dbReference>
<dbReference type="CDD" id="cd13214">
    <property type="entry name" value="PH-GRAM_WBP2"/>
    <property type="match status" value="1"/>
</dbReference>
<evidence type="ECO:0000256" key="13">
    <source>
        <dbReference type="SAM" id="MobiDB-lite"/>
    </source>
</evidence>
<sequence length="701" mass="78053">MSVNTAHAGKGVLIYAGECIILFCDHVTMEFGGSLPPEMRGSKTGRLYLTSHRFIFNNKDHKDRLQSFAAPFFSLEQVELEQPVFGANYIKGTVNAQPNGGWTGQAKFKLTFKHGGAIEFGQAMLKVASMASRNMQQAGYAPNAPPPYTPPTGTWTQAPPPAYAPPAGGYYGWAPPVNTFPDRPPADGVYMYDAPPPYPGLGFQNSTPAATGFSAADAKAQEAAQSAYYDPSNPQYAYVPPPAYSESPPSYDVATKKTQRYLEHCTVLASVVLWKDRYCNTTERGFQLTRKPFMEEVVTCTAPGIRCVVEALKVRQWTSAVSVITEAILGKQAVTRPGSLPHLALVPRNHVRPACASTIGRVQVWRCGEGVPIKPTGRRHEELGSDSGVCGGCGGGGEREADGSRSPRDHAHYEGGEHHVEFDHEAILGSTKEAEEYDQLPPAEAKRRLEVLLLKMDRNNDKTIDRKELHSWILRSFRMLSEEESAERMDEVDEDEDGYVTWAEYISETYGINDPDDQKLLEKEDQAEEQRLLREDRQLFNTADKNIDGRLDEEEFLAFSHPEEHPDMLPVILEQTLEEKDTNKDGNIDFQEYIGDKDVAIEDYKEGMEQREAVKKYHMRFSEMDLDGSGVLERSEAAALGNVSKDIAEDEVDHLFAAADDDGDDLLSFLEVLEHHDVFVGSEATDYGDHLHNLDRFEDEL</sequence>
<feature type="region of interest" description="Disordered" evidence="13">
    <location>
        <begin position="391"/>
        <end position="420"/>
    </location>
</feature>
<dbReference type="PROSITE" id="PS00018">
    <property type="entry name" value="EF_HAND_1"/>
    <property type="match status" value="4"/>
</dbReference>
<evidence type="ECO:0000256" key="12">
    <source>
        <dbReference type="ARBA" id="ARBA00072696"/>
    </source>
</evidence>
<feature type="compositionally biased region" description="Basic and acidic residues" evidence="13">
    <location>
        <begin position="397"/>
        <end position="420"/>
    </location>
</feature>
<keyword evidence="3" id="KW-0479">Metal-binding</keyword>
<gene>
    <name evidence="15" type="ORF">O3P69_012871</name>
</gene>
<protein>
    <recommendedName>
        <fullName evidence="12">Reticulocalbin-3</fullName>
    </recommendedName>
</protein>
<name>A0AAW0TQW5_SCYPA</name>
<accession>A0AAW0TQW5</accession>
<dbReference type="Gene3D" id="1.10.238.10">
    <property type="entry name" value="EF-hand"/>
    <property type="match status" value="3"/>
</dbReference>
<dbReference type="InterPro" id="IPR011993">
    <property type="entry name" value="PH-like_dom_sf"/>
</dbReference>
<keyword evidence="5" id="KW-0677">Repeat</keyword>
<dbReference type="AlphaFoldDB" id="A0AAW0TQW5"/>
<comment type="function">
    <text evidence="10">Probable molecular chaperone assisting protein biosynthesis and transport in the endoplasmic reticulum. Required for the proper biosynthesis and transport of pulmonary surfactant-associated protein A/SP-A, pulmonary surfactant-associated protein D/SP-D and the lipid transporter ABCA3. By regulating both the proper expression and the degradation through the endoplasmic reticulum-associated protein degradation pathway of these proteins plays a crucial role in pulmonary surfactant homeostasis. Has an anti-fibrotic activity by negatively regulating the secretion of type I and type III collagens. This calcium-binding protein also transiently associates with immature PCSK6 and regulates its secretion.</text>
</comment>
<keyword evidence="6" id="KW-0256">Endoplasmic reticulum</keyword>
<dbReference type="PANTHER" id="PTHR10827:SF95">
    <property type="entry name" value="LD34388P"/>
    <property type="match status" value="1"/>
</dbReference>
<dbReference type="PROSITE" id="PS50222">
    <property type="entry name" value="EF_HAND_2"/>
    <property type="match status" value="3"/>
</dbReference>
<dbReference type="EMBL" id="JARAKH010000026">
    <property type="protein sequence ID" value="KAK8389952.1"/>
    <property type="molecule type" value="Genomic_DNA"/>
</dbReference>
<evidence type="ECO:0000256" key="8">
    <source>
        <dbReference type="ARBA" id="ARBA00023180"/>
    </source>
</evidence>
<dbReference type="PANTHER" id="PTHR10827">
    <property type="entry name" value="RETICULOCALBIN"/>
    <property type="match status" value="1"/>
</dbReference>
<feature type="domain" description="EF-hand" evidence="14">
    <location>
        <begin position="480"/>
        <end position="515"/>
    </location>
</feature>
<evidence type="ECO:0000256" key="9">
    <source>
        <dbReference type="ARBA" id="ARBA00023186"/>
    </source>
</evidence>
<keyword evidence="7" id="KW-0106">Calcium</keyword>
<evidence type="ECO:0000256" key="3">
    <source>
        <dbReference type="ARBA" id="ARBA00022723"/>
    </source>
</evidence>
<evidence type="ECO:0000256" key="6">
    <source>
        <dbReference type="ARBA" id="ARBA00022824"/>
    </source>
</evidence>
<evidence type="ECO:0000256" key="5">
    <source>
        <dbReference type="ARBA" id="ARBA00022737"/>
    </source>
</evidence>
<dbReference type="Pfam" id="PF02893">
    <property type="entry name" value="GRAM"/>
    <property type="match status" value="1"/>
</dbReference>
<dbReference type="Pfam" id="PF13833">
    <property type="entry name" value="EF-hand_8"/>
    <property type="match status" value="1"/>
</dbReference>
<keyword evidence="8" id="KW-0325">Glycoprotein</keyword>
<evidence type="ECO:0000313" key="15">
    <source>
        <dbReference type="EMBL" id="KAK8389952.1"/>
    </source>
</evidence>
<feature type="domain" description="EF-hand" evidence="14">
    <location>
        <begin position="444"/>
        <end position="479"/>
    </location>
</feature>
<feature type="domain" description="EF-hand" evidence="14">
    <location>
        <begin position="647"/>
        <end position="682"/>
    </location>
</feature>
<dbReference type="FunFam" id="1.10.238.10:FF:000104">
    <property type="entry name" value="calumenin isoform X1"/>
    <property type="match status" value="1"/>
</dbReference>
<evidence type="ECO:0000259" key="14">
    <source>
        <dbReference type="PROSITE" id="PS50222"/>
    </source>
</evidence>
<feature type="region of interest" description="Disordered" evidence="13">
    <location>
        <begin position="141"/>
        <end position="161"/>
    </location>
</feature>
<dbReference type="GO" id="GO:0005096">
    <property type="term" value="F:GTPase activator activity"/>
    <property type="evidence" value="ECO:0007669"/>
    <property type="project" value="UniProtKB-KW"/>
</dbReference>
<dbReference type="InterPro" id="IPR018247">
    <property type="entry name" value="EF_Hand_1_Ca_BS"/>
</dbReference>
<dbReference type="GO" id="GO:0005509">
    <property type="term" value="F:calcium ion binding"/>
    <property type="evidence" value="ECO:0007669"/>
    <property type="project" value="InterPro"/>
</dbReference>
<dbReference type="InterPro" id="IPR004182">
    <property type="entry name" value="GRAM"/>
</dbReference>
<dbReference type="Pfam" id="PF13499">
    <property type="entry name" value="EF-hand_7"/>
    <property type="match status" value="2"/>
</dbReference>
<dbReference type="GO" id="GO:0015031">
    <property type="term" value="P:protein transport"/>
    <property type="evidence" value="ECO:0007669"/>
    <property type="project" value="UniProtKB-ARBA"/>
</dbReference>
<keyword evidence="2" id="KW-0343">GTPase activation</keyword>
<dbReference type="Gene3D" id="2.30.29.30">
    <property type="entry name" value="Pleckstrin-homology domain (PH domain)/Phosphotyrosine-binding domain (PTB)"/>
    <property type="match status" value="1"/>
</dbReference>
<dbReference type="SUPFAM" id="SSF47473">
    <property type="entry name" value="EF-hand"/>
    <property type="match status" value="2"/>
</dbReference>
<comment type="caution">
    <text evidence="15">The sequence shown here is derived from an EMBL/GenBank/DDBJ whole genome shotgun (WGS) entry which is preliminary data.</text>
</comment>
<comment type="subcellular location">
    <subcellularLocation>
        <location evidence="1">Endoplasmic reticulum lumen</location>
    </subcellularLocation>
</comment>
<keyword evidence="4" id="KW-0732">Signal</keyword>
<evidence type="ECO:0000256" key="7">
    <source>
        <dbReference type="ARBA" id="ARBA00022837"/>
    </source>
</evidence>
<evidence type="ECO:0000313" key="16">
    <source>
        <dbReference type="Proteomes" id="UP001487740"/>
    </source>
</evidence>
<dbReference type="GO" id="GO:0005788">
    <property type="term" value="C:endoplasmic reticulum lumen"/>
    <property type="evidence" value="ECO:0007669"/>
    <property type="project" value="UniProtKB-SubCell"/>
</dbReference>
<organism evidence="15 16">
    <name type="scientific">Scylla paramamosain</name>
    <name type="common">Mud crab</name>
    <dbReference type="NCBI Taxonomy" id="85552"/>
    <lineage>
        <taxon>Eukaryota</taxon>
        <taxon>Metazoa</taxon>
        <taxon>Ecdysozoa</taxon>
        <taxon>Arthropoda</taxon>
        <taxon>Crustacea</taxon>
        <taxon>Multicrustacea</taxon>
        <taxon>Malacostraca</taxon>
        <taxon>Eumalacostraca</taxon>
        <taxon>Eucarida</taxon>
        <taxon>Decapoda</taxon>
        <taxon>Pleocyemata</taxon>
        <taxon>Brachyura</taxon>
        <taxon>Eubrachyura</taxon>
        <taxon>Portunoidea</taxon>
        <taxon>Portunidae</taxon>
        <taxon>Portuninae</taxon>
        <taxon>Scylla</taxon>
    </lineage>
</organism>
<evidence type="ECO:0000256" key="1">
    <source>
        <dbReference type="ARBA" id="ARBA00004319"/>
    </source>
</evidence>
<dbReference type="SUPFAM" id="SSF50729">
    <property type="entry name" value="PH domain-like"/>
    <property type="match status" value="1"/>
</dbReference>
<dbReference type="FunFam" id="2.30.29.30:FF:000338">
    <property type="entry name" value="Uncharacterized protein, isoform D"/>
    <property type="match status" value="1"/>
</dbReference>
<reference evidence="15 16" key="1">
    <citation type="submission" date="2023-03" db="EMBL/GenBank/DDBJ databases">
        <title>High-quality genome of Scylla paramamosain provides insights in environmental adaptation.</title>
        <authorList>
            <person name="Zhang L."/>
        </authorList>
    </citation>
    <scope>NUCLEOTIDE SEQUENCE [LARGE SCALE GENOMIC DNA]</scope>
    <source>
        <strain evidence="15">LZ_2023a</strain>
        <tissue evidence="15">Muscle</tissue>
    </source>
</reference>
<dbReference type="Proteomes" id="UP001487740">
    <property type="component" value="Unassembled WGS sequence"/>
</dbReference>
<comment type="subunit">
    <text evidence="11">Interacts with PCSK6 (immature form including the propeptide); probably involved in the maturation and the secretion of PCSK6.</text>
</comment>
<proteinExistence type="predicted"/>
<evidence type="ECO:0000256" key="4">
    <source>
        <dbReference type="ARBA" id="ARBA00022729"/>
    </source>
</evidence>
<dbReference type="SMART" id="SM00054">
    <property type="entry name" value="EFh"/>
    <property type="match status" value="5"/>
</dbReference>
<dbReference type="CDD" id="cd16227">
    <property type="entry name" value="EFh_CREC_RCN2_like"/>
    <property type="match status" value="1"/>
</dbReference>
<keyword evidence="16" id="KW-1185">Reference proteome</keyword>
<dbReference type="InterPro" id="IPR011992">
    <property type="entry name" value="EF-hand-dom_pair"/>
</dbReference>
<evidence type="ECO:0000256" key="10">
    <source>
        <dbReference type="ARBA" id="ARBA00056975"/>
    </source>
</evidence>
<keyword evidence="9" id="KW-0143">Chaperone</keyword>
<evidence type="ECO:0000256" key="2">
    <source>
        <dbReference type="ARBA" id="ARBA00022468"/>
    </source>
</evidence>
<evidence type="ECO:0000256" key="11">
    <source>
        <dbReference type="ARBA" id="ARBA00063143"/>
    </source>
</evidence>